<name>A0AAD7HR05_9AGAR</name>
<dbReference type="EMBL" id="JARJLG010000220">
    <property type="protein sequence ID" value="KAJ7726301.1"/>
    <property type="molecule type" value="Genomic_DNA"/>
</dbReference>
<evidence type="ECO:0000313" key="3">
    <source>
        <dbReference type="Proteomes" id="UP001215280"/>
    </source>
</evidence>
<feature type="region of interest" description="Disordered" evidence="1">
    <location>
        <begin position="83"/>
        <end position="127"/>
    </location>
</feature>
<dbReference type="AlphaFoldDB" id="A0AAD7HR05"/>
<dbReference type="Proteomes" id="UP001215280">
    <property type="component" value="Unassembled WGS sequence"/>
</dbReference>
<proteinExistence type="predicted"/>
<reference evidence="2" key="1">
    <citation type="submission" date="2023-03" db="EMBL/GenBank/DDBJ databases">
        <title>Massive genome expansion in bonnet fungi (Mycena s.s.) driven by repeated elements and novel gene families across ecological guilds.</title>
        <authorList>
            <consortium name="Lawrence Berkeley National Laboratory"/>
            <person name="Harder C.B."/>
            <person name="Miyauchi S."/>
            <person name="Viragh M."/>
            <person name="Kuo A."/>
            <person name="Thoen E."/>
            <person name="Andreopoulos B."/>
            <person name="Lu D."/>
            <person name="Skrede I."/>
            <person name="Drula E."/>
            <person name="Henrissat B."/>
            <person name="Morin E."/>
            <person name="Kohler A."/>
            <person name="Barry K."/>
            <person name="LaButti K."/>
            <person name="Morin E."/>
            <person name="Salamov A."/>
            <person name="Lipzen A."/>
            <person name="Mereny Z."/>
            <person name="Hegedus B."/>
            <person name="Baldrian P."/>
            <person name="Stursova M."/>
            <person name="Weitz H."/>
            <person name="Taylor A."/>
            <person name="Grigoriev I.V."/>
            <person name="Nagy L.G."/>
            <person name="Martin F."/>
            <person name="Kauserud H."/>
        </authorList>
    </citation>
    <scope>NUCLEOTIDE SEQUENCE</scope>
    <source>
        <strain evidence="2">CBHHK188m</strain>
    </source>
</reference>
<feature type="region of interest" description="Disordered" evidence="1">
    <location>
        <begin position="30"/>
        <end position="49"/>
    </location>
</feature>
<organism evidence="2 3">
    <name type="scientific">Mycena maculata</name>
    <dbReference type="NCBI Taxonomy" id="230809"/>
    <lineage>
        <taxon>Eukaryota</taxon>
        <taxon>Fungi</taxon>
        <taxon>Dikarya</taxon>
        <taxon>Basidiomycota</taxon>
        <taxon>Agaricomycotina</taxon>
        <taxon>Agaricomycetes</taxon>
        <taxon>Agaricomycetidae</taxon>
        <taxon>Agaricales</taxon>
        <taxon>Marasmiineae</taxon>
        <taxon>Mycenaceae</taxon>
        <taxon>Mycena</taxon>
    </lineage>
</organism>
<protein>
    <submittedName>
        <fullName evidence="2">Uncharacterized protein</fullName>
    </submittedName>
</protein>
<feature type="compositionally biased region" description="Basic residues" evidence="1">
    <location>
        <begin position="39"/>
        <end position="49"/>
    </location>
</feature>
<accession>A0AAD7HR05</accession>
<evidence type="ECO:0000256" key="1">
    <source>
        <dbReference type="SAM" id="MobiDB-lite"/>
    </source>
</evidence>
<comment type="caution">
    <text evidence="2">The sequence shown here is derived from an EMBL/GenBank/DDBJ whole genome shotgun (WGS) entry which is preliminary data.</text>
</comment>
<sequence length="127" mass="13794">MNVAQEIQMSLQAGILSNSKNEFSYRMARNSQRQAATARRAREKASTGKRVKSKAIAAVLSACSSGRVKTVKQWKILDMHVRPAQLESDNSLTPNASVQPESESSNPLITTQSEDLPIPFNCGATSS</sequence>
<gene>
    <name evidence="2" type="ORF">DFH07DRAFT_782743</name>
</gene>
<feature type="compositionally biased region" description="Polar residues" evidence="1">
    <location>
        <begin position="87"/>
        <end position="114"/>
    </location>
</feature>
<evidence type="ECO:0000313" key="2">
    <source>
        <dbReference type="EMBL" id="KAJ7726301.1"/>
    </source>
</evidence>
<keyword evidence="3" id="KW-1185">Reference proteome</keyword>